<keyword evidence="3" id="KW-1185">Reference proteome</keyword>
<dbReference type="Proteomes" id="UP001454036">
    <property type="component" value="Unassembled WGS sequence"/>
</dbReference>
<dbReference type="EMBL" id="BAABME010005637">
    <property type="protein sequence ID" value="GAA0166183.1"/>
    <property type="molecule type" value="Genomic_DNA"/>
</dbReference>
<feature type="region of interest" description="Disordered" evidence="1">
    <location>
        <begin position="24"/>
        <end position="53"/>
    </location>
</feature>
<protein>
    <submittedName>
        <fullName evidence="2">Uncharacterized protein</fullName>
    </submittedName>
</protein>
<feature type="compositionally biased region" description="Basic residues" evidence="1">
    <location>
        <begin position="24"/>
        <end position="33"/>
    </location>
</feature>
<dbReference type="AlphaFoldDB" id="A0AAV3QT00"/>
<sequence length="80" mass="9277">MFEVMNEIVGRRGGGVIIRSVKPRNKNKAKKSGRYPLYGRFSRPKSKRKLRKGKDPVWKIFKTKVKEKIEQKQGFRDGAG</sequence>
<gene>
    <name evidence="2" type="ORF">LIER_21400</name>
</gene>
<reference evidence="2 3" key="1">
    <citation type="submission" date="2024-01" db="EMBL/GenBank/DDBJ databases">
        <title>The complete chloroplast genome sequence of Lithospermum erythrorhizon: insights into the phylogenetic relationship among Boraginaceae species and the maternal lineages of purple gromwells.</title>
        <authorList>
            <person name="Okada T."/>
            <person name="Watanabe K."/>
        </authorList>
    </citation>
    <scope>NUCLEOTIDE SEQUENCE [LARGE SCALE GENOMIC DNA]</scope>
</reference>
<comment type="caution">
    <text evidence="2">The sequence shown here is derived from an EMBL/GenBank/DDBJ whole genome shotgun (WGS) entry which is preliminary data.</text>
</comment>
<organism evidence="2 3">
    <name type="scientific">Lithospermum erythrorhizon</name>
    <name type="common">Purple gromwell</name>
    <name type="synonym">Lithospermum officinale var. erythrorhizon</name>
    <dbReference type="NCBI Taxonomy" id="34254"/>
    <lineage>
        <taxon>Eukaryota</taxon>
        <taxon>Viridiplantae</taxon>
        <taxon>Streptophyta</taxon>
        <taxon>Embryophyta</taxon>
        <taxon>Tracheophyta</taxon>
        <taxon>Spermatophyta</taxon>
        <taxon>Magnoliopsida</taxon>
        <taxon>eudicotyledons</taxon>
        <taxon>Gunneridae</taxon>
        <taxon>Pentapetalae</taxon>
        <taxon>asterids</taxon>
        <taxon>lamiids</taxon>
        <taxon>Boraginales</taxon>
        <taxon>Boraginaceae</taxon>
        <taxon>Boraginoideae</taxon>
        <taxon>Lithospermeae</taxon>
        <taxon>Lithospermum</taxon>
    </lineage>
</organism>
<feature type="compositionally biased region" description="Basic residues" evidence="1">
    <location>
        <begin position="42"/>
        <end position="52"/>
    </location>
</feature>
<name>A0AAV3QT00_LITER</name>
<evidence type="ECO:0000313" key="3">
    <source>
        <dbReference type="Proteomes" id="UP001454036"/>
    </source>
</evidence>
<evidence type="ECO:0000313" key="2">
    <source>
        <dbReference type="EMBL" id="GAA0166183.1"/>
    </source>
</evidence>
<evidence type="ECO:0000256" key="1">
    <source>
        <dbReference type="SAM" id="MobiDB-lite"/>
    </source>
</evidence>
<proteinExistence type="predicted"/>
<accession>A0AAV3QT00</accession>